<protein>
    <submittedName>
        <fullName evidence="4">DNA-binding protein</fullName>
    </submittedName>
</protein>
<reference evidence="2 3" key="2">
    <citation type="submission" date="2018-11" db="EMBL/GenBank/DDBJ databases">
        <authorList>
            <consortium name="Pathogen Informatics"/>
        </authorList>
    </citation>
    <scope>NUCLEOTIDE SEQUENCE [LARGE SCALE GENOMIC DNA]</scope>
</reference>
<feature type="compositionally biased region" description="Polar residues" evidence="1">
    <location>
        <begin position="100"/>
        <end position="111"/>
    </location>
</feature>
<sequence length="208" mass="22798">MREAGAQKEYSLYRNVSCMNVRRSDVALHEEYAQNQDGFNEPHRTPSVFLNSQFMGGSMTMPSPNEAEAQNQAETKPTSNETRQNKMKMSTEVTAMAQPPQRSKPSLNTAHPQAAHSRKPSVKTVSPDAPQAPQPLNVESATDAKQTPVAVAAAEPQKKVTAVKQSKFKATYQGMMSGAKKTIACTVGNVFHYKALQTLLPQYSKAEQ</sequence>
<proteinExistence type="predicted"/>
<dbReference type="EMBL" id="UYSL01021487">
    <property type="protein sequence ID" value="VDL78370.1"/>
    <property type="molecule type" value="Genomic_DNA"/>
</dbReference>
<reference evidence="4" key="1">
    <citation type="submission" date="2017-02" db="UniProtKB">
        <authorList>
            <consortium name="WormBaseParasite"/>
        </authorList>
    </citation>
    <scope>IDENTIFICATION</scope>
</reference>
<dbReference type="WBParaSite" id="NBR_0001477501-mRNA-1">
    <property type="protein sequence ID" value="NBR_0001477501-mRNA-1"/>
    <property type="gene ID" value="NBR_0001477501"/>
</dbReference>
<evidence type="ECO:0000313" key="2">
    <source>
        <dbReference type="EMBL" id="VDL78370.1"/>
    </source>
</evidence>
<dbReference type="AlphaFoldDB" id="A0A0N4YDQ8"/>
<organism evidence="4">
    <name type="scientific">Nippostrongylus brasiliensis</name>
    <name type="common">Rat hookworm</name>
    <dbReference type="NCBI Taxonomy" id="27835"/>
    <lineage>
        <taxon>Eukaryota</taxon>
        <taxon>Metazoa</taxon>
        <taxon>Ecdysozoa</taxon>
        <taxon>Nematoda</taxon>
        <taxon>Chromadorea</taxon>
        <taxon>Rhabditida</taxon>
        <taxon>Rhabditina</taxon>
        <taxon>Rhabditomorpha</taxon>
        <taxon>Strongyloidea</taxon>
        <taxon>Heligmosomidae</taxon>
        <taxon>Nippostrongylus</taxon>
    </lineage>
</organism>
<gene>
    <name evidence="2" type="ORF">NBR_LOCUS14776</name>
</gene>
<evidence type="ECO:0000256" key="1">
    <source>
        <dbReference type="SAM" id="MobiDB-lite"/>
    </source>
</evidence>
<dbReference type="Proteomes" id="UP000271162">
    <property type="component" value="Unassembled WGS sequence"/>
</dbReference>
<keyword evidence="3" id="KW-1185">Reference proteome</keyword>
<evidence type="ECO:0000313" key="4">
    <source>
        <dbReference type="WBParaSite" id="NBR_0001477501-mRNA-1"/>
    </source>
</evidence>
<evidence type="ECO:0000313" key="3">
    <source>
        <dbReference type="Proteomes" id="UP000271162"/>
    </source>
</evidence>
<feature type="compositionally biased region" description="Polar residues" evidence="1">
    <location>
        <begin position="56"/>
        <end position="93"/>
    </location>
</feature>
<feature type="region of interest" description="Disordered" evidence="1">
    <location>
        <begin position="56"/>
        <end position="150"/>
    </location>
</feature>
<accession>A0A0N4YDQ8</accession>
<name>A0A0N4YDQ8_NIPBR</name>